<proteinExistence type="predicted"/>
<evidence type="ECO:0000313" key="1">
    <source>
        <dbReference type="EMBL" id="ART31930.1"/>
    </source>
</evidence>
<gene>
    <name evidence="1" type="ORF">AEK19_MT1754</name>
</gene>
<geneLocation type="mitochondrion" evidence="1"/>
<name>A0A1Y0B3F1_9LAMI</name>
<keyword evidence="1" id="KW-0496">Mitochondrion</keyword>
<dbReference type="EMBL" id="KY774314">
    <property type="protein sequence ID" value="ART31930.1"/>
    <property type="molecule type" value="Genomic_DNA"/>
</dbReference>
<accession>A0A1Y0B3F1</accession>
<dbReference type="AlphaFoldDB" id="A0A1Y0B3F1"/>
<organism evidence="1">
    <name type="scientific">Utricularia reniformis</name>
    <dbReference type="NCBI Taxonomy" id="192314"/>
    <lineage>
        <taxon>Eukaryota</taxon>
        <taxon>Viridiplantae</taxon>
        <taxon>Streptophyta</taxon>
        <taxon>Embryophyta</taxon>
        <taxon>Tracheophyta</taxon>
        <taxon>Spermatophyta</taxon>
        <taxon>Magnoliopsida</taxon>
        <taxon>eudicotyledons</taxon>
        <taxon>Gunneridae</taxon>
        <taxon>Pentapetalae</taxon>
        <taxon>asterids</taxon>
        <taxon>lamiids</taxon>
        <taxon>Lamiales</taxon>
        <taxon>Lentibulariaceae</taxon>
        <taxon>Utricularia</taxon>
    </lineage>
</organism>
<reference evidence="1" key="1">
    <citation type="submission" date="2017-03" db="EMBL/GenBank/DDBJ databases">
        <title>The mitochondrial genome of the carnivorous plant Utricularia reniformis (Lentibulariaceae): structure, comparative analysis and evolutionary landmarks.</title>
        <authorList>
            <person name="Silva S.R."/>
            <person name="Alvarenga D.O."/>
            <person name="Michael T.P."/>
            <person name="Miranda V.F.O."/>
            <person name="Varani A.M."/>
        </authorList>
    </citation>
    <scope>NUCLEOTIDE SEQUENCE</scope>
</reference>
<sequence length="72" mass="8070">MQALIVEQCSLVRLCGDEAPVGRHSVVWRGVPNPSFRRLFEKETVTMLSCGGLMNGCVRSSVCFQTRPRLMK</sequence>
<protein>
    <submittedName>
        <fullName evidence="1">Uncharacterized protein</fullName>
    </submittedName>
</protein>